<evidence type="ECO:0000313" key="3">
    <source>
        <dbReference type="Proteomes" id="UP000006727"/>
    </source>
</evidence>
<gene>
    <name evidence="1" type="ORF">PHYPA_022655</name>
</gene>
<evidence type="ECO:0000313" key="2">
    <source>
        <dbReference type="EnsemblPlants" id="PAC:32981473.CDS.1"/>
    </source>
</evidence>
<reference evidence="2" key="3">
    <citation type="submission" date="2020-12" db="UniProtKB">
        <authorList>
            <consortium name="EnsemblPlants"/>
        </authorList>
    </citation>
    <scope>IDENTIFICATION</scope>
</reference>
<dbReference type="EMBL" id="ABEU02000018">
    <property type="protein sequence ID" value="PNR34757.1"/>
    <property type="molecule type" value="Genomic_DNA"/>
</dbReference>
<keyword evidence="3" id="KW-1185">Reference proteome</keyword>
<organism evidence="1">
    <name type="scientific">Physcomitrium patens</name>
    <name type="common">Spreading-leaved earth moss</name>
    <name type="synonym">Physcomitrella patens</name>
    <dbReference type="NCBI Taxonomy" id="3218"/>
    <lineage>
        <taxon>Eukaryota</taxon>
        <taxon>Viridiplantae</taxon>
        <taxon>Streptophyta</taxon>
        <taxon>Embryophyta</taxon>
        <taxon>Bryophyta</taxon>
        <taxon>Bryophytina</taxon>
        <taxon>Bryopsida</taxon>
        <taxon>Funariidae</taxon>
        <taxon>Funariales</taxon>
        <taxon>Funariaceae</taxon>
        <taxon>Physcomitrium</taxon>
    </lineage>
</organism>
<name>A0A2K1IZQ0_PHYPA</name>
<dbReference type="Proteomes" id="UP000006727">
    <property type="component" value="Chromosome 18"/>
</dbReference>
<dbReference type="AlphaFoldDB" id="A0A2K1IZQ0"/>
<accession>A0A2K1IZQ0</accession>
<sequence>MPNCVFGCMQGLASSSRKEAMNIQSIYLQCEILTKRMEDLLKIKYMLNRNQCTNLYMQLVQVMKVFEKAFEKAFEKVSTIPYDDNIGKMWLIFVELHVVVGKSFLLLENCGEKMV</sequence>
<dbReference type="Gramene" id="Pp3c18_2400V3.1">
    <property type="protein sequence ID" value="PAC:32981473.CDS.1"/>
    <property type="gene ID" value="Pp3c18_2400"/>
</dbReference>
<reference evidence="1 3" key="1">
    <citation type="journal article" date="2008" name="Science">
        <title>The Physcomitrella genome reveals evolutionary insights into the conquest of land by plants.</title>
        <authorList>
            <person name="Rensing S."/>
            <person name="Lang D."/>
            <person name="Zimmer A."/>
            <person name="Terry A."/>
            <person name="Salamov A."/>
            <person name="Shapiro H."/>
            <person name="Nishiyama T."/>
            <person name="Perroud P.-F."/>
            <person name="Lindquist E."/>
            <person name="Kamisugi Y."/>
            <person name="Tanahashi T."/>
            <person name="Sakakibara K."/>
            <person name="Fujita T."/>
            <person name="Oishi K."/>
            <person name="Shin-I T."/>
            <person name="Kuroki Y."/>
            <person name="Toyoda A."/>
            <person name="Suzuki Y."/>
            <person name="Hashimoto A."/>
            <person name="Yamaguchi K."/>
            <person name="Sugano A."/>
            <person name="Kohara Y."/>
            <person name="Fujiyama A."/>
            <person name="Anterola A."/>
            <person name="Aoki S."/>
            <person name="Ashton N."/>
            <person name="Barbazuk W.B."/>
            <person name="Barker E."/>
            <person name="Bennetzen J."/>
            <person name="Bezanilla M."/>
            <person name="Blankenship R."/>
            <person name="Cho S.H."/>
            <person name="Dutcher S."/>
            <person name="Estelle M."/>
            <person name="Fawcett J.A."/>
            <person name="Gundlach H."/>
            <person name="Hanada K."/>
            <person name="Heyl A."/>
            <person name="Hicks K.A."/>
            <person name="Hugh J."/>
            <person name="Lohr M."/>
            <person name="Mayer K."/>
            <person name="Melkozernov A."/>
            <person name="Murata T."/>
            <person name="Nelson D."/>
            <person name="Pils B."/>
            <person name="Prigge M."/>
            <person name="Reiss B."/>
            <person name="Renner T."/>
            <person name="Rombauts S."/>
            <person name="Rushton P."/>
            <person name="Sanderfoot A."/>
            <person name="Schween G."/>
            <person name="Shiu S.-H."/>
            <person name="Stueber K."/>
            <person name="Theodoulou F.L."/>
            <person name="Tu H."/>
            <person name="Van de Peer Y."/>
            <person name="Verrier P.J."/>
            <person name="Waters E."/>
            <person name="Wood A."/>
            <person name="Yang L."/>
            <person name="Cove D."/>
            <person name="Cuming A."/>
            <person name="Hasebe M."/>
            <person name="Lucas S."/>
            <person name="Mishler D.B."/>
            <person name="Reski R."/>
            <person name="Grigoriev I."/>
            <person name="Quatrano R.S."/>
            <person name="Boore J.L."/>
        </authorList>
    </citation>
    <scope>NUCLEOTIDE SEQUENCE [LARGE SCALE GENOMIC DNA]</scope>
    <source>
        <strain evidence="2 3">cv. Gransden 2004</strain>
    </source>
</reference>
<dbReference type="InParanoid" id="A0A2K1IZQ0"/>
<proteinExistence type="predicted"/>
<reference evidence="1 3" key="2">
    <citation type="journal article" date="2018" name="Plant J.">
        <title>The Physcomitrella patens chromosome-scale assembly reveals moss genome structure and evolution.</title>
        <authorList>
            <person name="Lang D."/>
            <person name="Ullrich K.K."/>
            <person name="Murat F."/>
            <person name="Fuchs J."/>
            <person name="Jenkins J."/>
            <person name="Haas F.B."/>
            <person name="Piednoel M."/>
            <person name="Gundlach H."/>
            <person name="Van Bel M."/>
            <person name="Meyberg R."/>
            <person name="Vives C."/>
            <person name="Morata J."/>
            <person name="Symeonidi A."/>
            <person name="Hiss M."/>
            <person name="Muchero W."/>
            <person name="Kamisugi Y."/>
            <person name="Saleh O."/>
            <person name="Blanc G."/>
            <person name="Decker E.L."/>
            <person name="van Gessel N."/>
            <person name="Grimwood J."/>
            <person name="Hayes R.D."/>
            <person name="Graham S.W."/>
            <person name="Gunter L.E."/>
            <person name="McDaniel S.F."/>
            <person name="Hoernstein S.N.W."/>
            <person name="Larsson A."/>
            <person name="Li F.W."/>
            <person name="Perroud P.F."/>
            <person name="Phillips J."/>
            <person name="Ranjan P."/>
            <person name="Rokshar D.S."/>
            <person name="Rothfels C.J."/>
            <person name="Schneider L."/>
            <person name="Shu S."/>
            <person name="Stevenson D.W."/>
            <person name="Thummler F."/>
            <person name="Tillich M."/>
            <person name="Villarreal Aguilar J.C."/>
            <person name="Widiez T."/>
            <person name="Wong G.K."/>
            <person name="Wymore A."/>
            <person name="Zhang Y."/>
            <person name="Zimmer A.D."/>
            <person name="Quatrano R.S."/>
            <person name="Mayer K.F.X."/>
            <person name="Goodstein D."/>
            <person name="Casacuberta J.M."/>
            <person name="Vandepoele K."/>
            <person name="Reski R."/>
            <person name="Cuming A.C."/>
            <person name="Tuskan G.A."/>
            <person name="Maumus F."/>
            <person name="Salse J."/>
            <person name="Schmutz J."/>
            <person name="Rensing S.A."/>
        </authorList>
    </citation>
    <scope>NUCLEOTIDE SEQUENCE [LARGE SCALE GENOMIC DNA]</scope>
    <source>
        <strain evidence="2 3">cv. Gransden 2004</strain>
    </source>
</reference>
<protein>
    <submittedName>
        <fullName evidence="1 2">Uncharacterized protein</fullName>
    </submittedName>
</protein>
<evidence type="ECO:0000313" key="1">
    <source>
        <dbReference type="EMBL" id="PNR34757.1"/>
    </source>
</evidence>
<dbReference type="EnsemblPlants" id="Pp3c18_2400V3.1">
    <property type="protein sequence ID" value="PAC:32981473.CDS.1"/>
    <property type="gene ID" value="Pp3c18_2400"/>
</dbReference>